<gene>
    <name evidence="3" type="ORF">N7460_008055</name>
</gene>
<reference evidence="3" key="1">
    <citation type="journal article" date="2023" name="IMA Fungus">
        <title>Comparative genomic study of the Penicillium genus elucidates a diverse pangenome and 15 lateral gene transfer events.</title>
        <authorList>
            <person name="Petersen C."/>
            <person name="Sorensen T."/>
            <person name="Nielsen M.R."/>
            <person name="Sondergaard T.E."/>
            <person name="Sorensen J.L."/>
            <person name="Fitzpatrick D.A."/>
            <person name="Frisvad J.C."/>
            <person name="Nielsen K.L."/>
        </authorList>
    </citation>
    <scope>NUCLEOTIDE SEQUENCE</scope>
    <source>
        <strain evidence="3">IBT 15450</strain>
    </source>
</reference>
<evidence type="ECO:0008006" key="5">
    <source>
        <dbReference type="Google" id="ProtNLM"/>
    </source>
</evidence>
<feature type="chain" id="PRO_5041954308" description="Extracellular membrane protein CFEM domain-containing protein" evidence="2">
    <location>
        <begin position="23"/>
        <end position="155"/>
    </location>
</feature>
<reference evidence="3" key="2">
    <citation type="submission" date="2023-01" db="EMBL/GenBank/DDBJ databases">
        <authorList>
            <person name="Petersen C."/>
        </authorList>
    </citation>
    <scope>NUCLEOTIDE SEQUENCE</scope>
    <source>
        <strain evidence="3">IBT 15450</strain>
    </source>
</reference>
<evidence type="ECO:0000256" key="1">
    <source>
        <dbReference type="SAM" id="MobiDB-lite"/>
    </source>
</evidence>
<organism evidence="3 4">
    <name type="scientific">Penicillium canescens</name>
    <dbReference type="NCBI Taxonomy" id="5083"/>
    <lineage>
        <taxon>Eukaryota</taxon>
        <taxon>Fungi</taxon>
        <taxon>Dikarya</taxon>
        <taxon>Ascomycota</taxon>
        <taxon>Pezizomycotina</taxon>
        <taxon>Eurotiomycetes</taxon>
        <taxon>Eurotiomycetidae</taxon>
        <taxon>Eurotiales</taxon>
        <taxon>Aspergillaceae</taxon>
        <taxon>Penicillium</taxon>
    </lineage>
</organism>
<dbReference type="AlphaFoldDB" id="A0AAD6N7H1"/>
<keyword evidence="2" id="KW-0732">Signal</keyword>
<feature type="region of interest" description="Disordered" evidence="1">
    <location>
        <begin position="101"/>
        <end position="134"/>
    </location>
</feature>
<accession>A0AAD6N7H1</accession>
<name>A0AAD6N7H1_PENCN</name>
<dbReference type="Proteomes" id="UP001219568">
    <property type="component" value="Unassembled WGS sequence"/>
</dbReference>
<protein>
    <recommendedName>
        <fullName evidence="5">Extracellular membrane protein CFEM domain-containing protein</fullName>
    </recommendedName>
</protein>
<evidence type="ECO:0000256" key="2">
    <source>
        <dbReference type="SAM" id="SignalP"/>
    </source>
</evidence>
<sequence length="155" mass="15920">MRATTFLISTASIITLTSSTWAAQYSQCVETCLTSHPILSSCDGDEEGQALADCTCASFIGGNQDPMIKCIKECPTADQSEYSSTLPDECRGELFPGVEVSSTTATSVSGGPASSGTRSPSRNSSSTSTTTTNGAIVNTPTQIALMGAVLAGLFV</sequence>
<comment type="caution">
    <text evidence="3">The sequence shown here is derived from an EMBL/GenBank/DDBJ whole genome shotgun (WGS) entry which is preliminary data.</text>
</comment>
<keyword evidence="4" id="KW-1185">Reference proteome</keyword>
<feature type="signal peptide" evidence="2">
    <location>
        <begin position="1"/>
        <end position="22"/>
    </location>
</feature>
<dbReference type="EMBL" id="JAQJZL010000009">
    <property type="protein sequence ID" value="KAJ6038284.1"/>
    <property type="molecule type" value="Genomic_DNA"/>
</dbReference>
<evidence type="ECO:0000313" key="4">
    <source>
        <dbReference type="Proteomes" id="UP001219568"/>
    </source>
</evidence>
<proteinExistence type="predicted"/>
<evidence type="ECO:0000313" key="3">
    <source>
        <dbReference type="EMBL" id="KAJ6038284.1"/>
    </source>
</evidence>